<feature type="transmembrane region" description="Helical" evidence="1">
    <location>
        <begin position="13"/>
        <end position="32"/>
    </location>
</feature>
<evidence type="ECO:0000313" key="2">
    <source>
        <dbReference type="EMBL" id="CAH1572348.1"/>
    </source>
</evidence>
<evidence type="ECO:0000313" key="3">
    <source>
        <dbReference type="Proteomes" id="UP001295462"/>
    </source>
</evidence>
<reference evidence="2" key="1">
    <citation type="submission" date="2022-01" db="EMBL/GenBank/DDBJ databases">
        <authorList>
            <person name="Lagorce A."/>
        </authorList>
    </citation>
    <scope>NUCLEOTIDE SEQUENCE</scope>
    <source>
        <strain evidence="2">Th15_F1_A12</strain>
    </source>
</reference>
<organism evidence="2 3">
    <name type="scientific">Vibrio jasicida</name>
    <dbReference type="NCBI Taxonomy" id="766224"/>
    <lineage>
        <taxon>Bacteria</taxon>
        <taxon>Pseudomonadati</taxon>
        <taxon>Pseudomonadota</taxon>
        <taxon>Gammaproteobacteria</taxon>
        <taxon>Vibrionales</taxon>
        <taxon>Vibrionaceae</taxon>
        <taxon>Vibrio</taxon>
    </lineage>
</organism>
<dbReference type="Proteomes" id="UP001295462">
    <property type="component" value="Unassembled WGS sequence"/>
</dbReference>
<comment type="caution">
    <text evidence="2">The sequence shown here is derived from an EMBL/GenBank/DDBJ whole genome shotgun (WGS) entry which is preliminary data.</text>
</comment>
<evidence type="ECO:0000256" key="1">
    <source>
        <dbReference type="SAM" id="Phobius"/>
    </source>
</evidence>
<dbReference type="RefSeq" id="WP_409588264.1">
    <property type="nucleotide sequence ID" value="NZ_CAKMTZ010000020.1"/>
</dbReference>
<dbReference type="EMBL" id="CAKMUD010000022">
    <property type="protein sequence ID" value="CAH1572348.1"/>
    <property type="molecule type" value="Genomic_DNA"/>
</dbReference>
<dbReference type="AlphaFoldDB" id="A0AAU9QG12"/>
<proteinExistence type="predicted"/>
<gene>
    <name evidence="2" type="ORF">THF1A12_1180001</name>
</gene>
<keyword evidence="1" id="KW-0472">Membrane</keyword>
<accession>A0AAU9QG12</accession>
<keyword evidence="1" id="KW-1133">Transmembrane helix</keyword>
<keyword evidence="1" id="KW-0812">Transmembrane</keyword>
<protein>
    <submittedName>
        <fullName evidence="2">Uncharacterized protein</fullName>
    </submittedName>
</protein>
<name>A0AAU9QG12_9VIBR</name>
<sequence>METLAELLKSGDYWIFALIGAGLVSFRIPALIETLQNIRSKRLIHALEASQNQLVPEQLRVHFKEEVEAEYRRFSR</sequence>